<sequence>MNTLLWSVQAILAALFALAGTITAVLTKPRLTSMLPWVDDFSPATVRLIGIAELLGALGLILPAITGIATPLVPLAALGLAALMVAAAVVHARRREPSAIVVNAVLFAAAVLIAWGRFGPYAL</sequence>
<name>A0A9W6SLD1_9ACTN</name>
<dbReference type="Proteomes" id="UP001165079">
    <property type="component" value="Unassembled WGS sequence"/>
</dbReference>
<dbReference type="AlphaFoldDB" id="A0A9W6SLD1"/>
<keyword evidence="3 5" id="KW-1133">Transmembrane helix</keyword>
<evidence type="ECO:0000256" key="1">
    <source>
        <dbReference type="ARBA" id="ARBA00004141"/>
    </source>
</evidence>
<comment type="caution">
    <text evidence="6">The sequence shown here is derived from an EMBL/GenBank/DDBJ whole genome shotgun (WGS) entry which is preliminary data.</text>
</comment>
<gene>
    <name evidence="6" type="ORF">Afil01_29250</name>
</gene>
<dbReference type="RefSeq" id="WP_285663290.1">
    <property type="nucleotide sequence ID" value="NZ_BSTX01000002.1"/>
</dbReference>
<keyword evidence="2 5" id="KW-0812">Transmembrane</keyword>
<reference evidence="6" key="1">
    <citation type="submission" date="2023-03" db="EMBL/GenBank/DDBJ databases">
        <title>Actinorhabdospora filicis NBRC 111898.</title>
        <authorList>
            <person name="Ichikawa N."/>
            <person name="Sato H."/>
            <person name="Tonouchi N."/>
        </authorList>
    </citation>
    <scope>NUCLEOTIDE SEQUENCE</scope>
    <source>
        <strain evidence="6">NBRC 111898</strain>
    </source>
</reference>
<evidence type="ECO:0000256" key="5">
    <source>
        <dbReference type="SAM" id="Phobius"/>
    </source>
</evidence>
<feature type="transmembrane region" description="Helical" evidence="5">
    <location>
        <begin position="99"/>
        <end position="118"/>
    </location>
</feature>
<evidence type="ECO:0000256" key="3">
    <source>
        <dbReference type="ARBA" id="ARBA00022989"/>
    </source>
</evidence>
<evidence type="ECO:0000313" key="6">
    <source>
        <dbReference type="EMBL" id="GLZ78118.1"/>
    </source>
</evidence>
<evidence type="ECO:0008006" key="8">
    <source>
        <dbReference type="Google" id="ProtNLM"/>
    </source>
</evidence>
<keyword evidence="4 5" id="KW-0472">Membrane</keyword>
<evidence type="ECO:0000313" key="7">
    <source>
        <dbReference type="Proteomes" id="UP001165079"/>
    </source>
</evidence>
<dbReference type="EMBL" id="BSTX01000002">
    <property type="protein sequence ID" value="GLZ78118.1"/>
    <property type="molecule type" value="Genomic_DNA"/>
</dbReference>
<accession>A0A9W6SLD1</accession>
<comment type="subcellular location">
    <subcellularLocation>
        <location evidence="1">Membrane</location>
        <topology evidence="1">Multi-pass membrane protein</topology>
    </subcellularLocation>
</comment>
<organism evidence="6 7">
    <name type="scientific">Actinorhabdospora filicis</name>
    <dbReference type="NCBI Taxonomy" id="1785913"/>
    <lineage>
        <taxon>Bacteria</taxon>
        <taxon>Bacillati</taxon>
        <taxon>Actinomycetota</taxon>
        <taxon>Actinomycetes</taxon>
        <taxon>Micromonosporales</taxon>
        <taxon>Micromonosporaceae</taxon>
        <taxon>Actinorhabdospora</taxon>
    </lineage>
</organism>
<dbReference type="GO" id="GO:0016020">
    <property type="term" value="C:membrane"/>
    <property type="evidence" value="ECO:0007669"/>
    <property type="project" value="UniProtKB-SubCell"/>
</dbReference>
<dbReference type="InterPro" id="IPR032808">
    <property type="entry name" value="DoxX"/>
</dbReference>
<evidence type="ECO:0000256" key="2">
    <source>
        <dbReference type="ARBA" id="ARBA00022692"/>
    </source>
</evidence>
<feature type="transmembrane region" description="Helical" evidence="5">
    <location>
        <begin position="72"/>
        <end position="92"/>
    </location>
</feature>
<dbReference type="Pfam" id="PF13564">
    <property type="entry name" value="DoxX_2"/>
    <property type="match status" value="1"/>
</dbReference>
<proteinExistence type="predicted"/>
<evidence type="ECO:0000256" key="4">
    <source>
        <dbReference type="ARBA" id="ARBA00023136"/>
    </source>
</evidence>
<keyword evidence="7" id="KW-1185">Reference proteome</keyword>
<feature type="transmembrane region" description="Helical" evidence="5">
    <location>
        <begin position="6"/>
        <end position="27"/>
    </location>
</feature>
<feature type="transmembrane region" description="Helical" evidence="5">
    <location>
        <begin position="48"/>
        <end position="66"/>
    </location>
</feature>
<protein>
    <recommendedName>
        <fullName evidence="8">DoxX family protein</fullName>
    </recommendedName>
</protein>